<accession>A0A1H7B8A8</accession>
<keyword evidence="9" id="KW-1185">Reference proteome</keyword>
<evidence type="ECO:0000313" key="8">
    <source>
        <dbReference type="EMBL" id="SEJ74021.1"/>
    </source>
</evidence>
<evidence type="ECO:0000256" key="5">
    <source>
        <dbReference type="ARBA" id="ARBA00022842"/>
    </source>
</evidence>
<evidence type="ECO:0000256" key="4">
    <source>
        <dbReference type="ARBA" id="ARBA00022801"/>
    </source>
</evidence>
<dbReference type="GO" id="GO:0046872">
    <property type="term" value="F:metal ion binding"/>
    <property type="evidence" value="ECO:0007669"/>
    <property type="project" value="UniProtKB-KW"/>
</dbReference>
<organism evidence="8 9">
    <name type="scientific">Cyclobacterium xiamenense</name>
    <dbReference type="NCBI Taxonomy" id="1297121"/>
    <lineage>
        <taxon>Bacteria</taxon>
        <taxon>Pseudomonadati</taxon>
        <taxon>Bacteroidota</taxon>
        <taxon>Cytophagia</taxon>
        <taxon>Cytophagales</taxon>
        <taxon>Cyclobacteriaceae</taxon>
        <taxon>Cyclobacterium</taxon>
    </lineage>
</organism>
<dbReference type="SUPFAM" id="SSF55811">
    <property type="entry name" value="Nudix"/>
    <property type="match status" value="1"/>
</dbReference>
<comment type="cofactor">
    <cofactor evidence="2">
        <name>Mg(2+)</name>
        <dbReference type="ChEBI" id="CHEBI:18420"/>
    </cofactor>
</comment>
<proteinExistence type="predicted"/>
<dbReference type="GO" id="GO:0010945">
    <property type="term" value="F:coenzyme A diphosphatase activity"/>
    <property type="evidence" value="ECO:0007669"/>
    <property type="project" value="InterPro"/>
</dbReference>
<keyword evidence="3" id="KW-0479">Metal-binding</keyword>
<comment type="cofactor">
    <cofactor evidence="1">
        <name>Mn(2+)</name>
        <dbReference type="ChEBI" id="CHEBI:29035"/>
    </cofactor>
</comment>
<dbReference type="STRING" id="1416801.SAMN05192553_110105"/>
<gene>
    <name evidence="8" type="ORF">SAMN05192553_110105</name>
</gene>
<protein>
    <submittedName>
        <fullName evidence="8">8-oxo-dGTP pyrophosphatase MutT, NUDIX family</fullName>
    </submittedName>
</protein>
<dbReference type="AlphaFoldDB" id="A0A1H7B8A8"/>
<evidence type="ECO:0000256" key="2">
    <source>
        <dbReference type="ARBA" id="ARBA00001946"/>
    </source>
</evidence>
<dbReference type="InterPro" id="IPR045121">
    <property type="entry name" value="CoAse"/>
</dbReference>
<evidence type="ECO:0000256" key="6">
    <source>
        <dbReference type="ARBA" id="ARBA00023211"/>
    </source>
</evidence>
<dbReference type="PROSITE" id="PS51462">
    <property type="entry name" value="NUDIX"/>
    <property type="match status" value="1"/>
</dbReference>
<dbReference type="InterPro" id="IPR000086">
    <property type="entry name" value="NUDIX_hydrolase_dom"/>
</dbReference>
<dbReference type="PANTHER" id="PTHR12992">
    <property type="entry name" value="NUDIX HYDROLASE"/>
    <property type="match status" value="1"/>
</dbReference>
<dbReference type="Gene3D" id="3.90.79.10">
    <property type="entry name" value="Nucleoside Triphosphate Pyrophosphohydrolase"/>
    <property type="match status" value="1"/>
</dbReference>
<sequence length="229" mass="25807">MVFRPFFSFTTSLHKMELTDLVNVLESALKGPLPGRLGQQEMAPLPLEEARFDRFRMEHARKGAVLLLICPSTTGVQIPFIKRARYAGVHSGQIALPGGKMEPDDQDLRITAVRETEEEIGVDRRKIQLLGALSDLYIPPSNFYIRPFIGFTSEVPLFKPDAREVERLICSDFDALIEEGNKKRKSFPIPSGGEIVAPYFEIDREVVWGATAMILSEFLLLWKNRGNGD</sequence>
<name>A0A1H7B8A8_9BACT</name>
<feature type="domain" description="Nudix hydrolase" evidence="7">
    <location>
        <begin position="59"/>
        <end position="202"/>
    </location>
</feature>
<keyword evidence="6" id="KW-0464">Manganese</keyword>
<dbReference type="Proteomes" id="UP000199403">
    <property type="component" value="Unassembled WGS sequence"/>
</dbReference>
<evidence type="ECO:0000313" key="9">
    <source>
        <dbReference type="Proteomes" id="UP000199403"/>
    </source>
</evidence>
<evidence type="ECO:0000256" key="3">
    <source>
        <dbReference type="ARBA" id="ARBA00022723"/>
    </source>
</evidence>
<dbReference type="PANTHER" id="PTHR12992:SF11">
    <property type="entry name" value="MITOCHONDRIAL COENZYME A DIPHOSPHATASE NUDT8"/>
    <property type="match status" value="1"/>
</dbReference>
<dbReference type="Pfam" id="PF00293">
    <property type="entry name" value="NUDIX"/>
    <property type="match status" value="1"/>
</dbReference>
<keyword evidence="4" id="KW-0378">Hydrolase</keyword>
<evidence type="ECO:0000259" key="7">
    <source>
        <dbReference type="PROSITE" id="PS51462"/>
    </source>
</evidence>
<reference evidence="9" key="1">
    <citation type="submission" date="2016-10" db="EMBL/GenBank/DDBJ databases">
        <authorList>
            <person name="Varghese N."/>
            <person name="Submissions S."/>
        </authorList>
    </citation>
    <scope>NUCLEOTIDE SEQUENCE [LARGE SCALE GENOMIC DNA]</scope>
    <source>
        <strain evidence="9">IBRC-M 10761</strain>
    </source>
</reference>
<dbReference type="InterPro" id="IPR015797">
    <property type="entry name" value="NUDIX_hydrolase-like_dom_sf"/>
</dbReference>
<keyword evidence="5" id="KW-0460">Magnesium</keyword>
<dbReference type="CDD" id="cd03426">
    <property type="entry name" value="NUDIX_CoAse_Nudt7"/>
    <property type="match status" value="1"/>
</dbReference>
<evidence type="ECO:0000256" key="1">
    <source>
        <dbReference type="ARBA" id="ARBA00001936"/>
    </source>
</evidence>
<dbReference type="EMBL" id="FNZH01000010">
    <property type="protein sequence ID" value="SEJ74021.1"/>
    <property type="molecule type" value="Genomic_DNA"/>
</dbReference>